<organism evidence="3 4">
    <name type="scientific">Sphaerobolus stellatus (strain SS14)</name>
    <dbReference type="NCBI Taxonomy" id="990650"/>
    <lineage>
        <taxon>Eukaryota</taxon>
        <taxon>Fungi</taxon>
        <taxon>Dikarya</taxon>
        <taxon>Basidiomycota</taxon>
        <taxon>Agaricomycotina</taxon>
        <taxon>Agaricomycetes</taxon>
        <taxon>Phallomycetidae</taxon>
        <taxon>Geastrales</taxon>
        <taxon>Sphaerobolaceae</taxon>
        <taxon>Sphaerobolus</taxon>
    </lineage>
</organism>
<protein>
    <recommendedName>
        <fullName evidence="2">DUF6533 domain-containing protein</fullName>
    </recommendedName>
</protein>
<reference evidence="3 4" key="1">
    <citation type="submission" date="2014-06" db="EMBL/GenBank/DDBJ databases">
        <title>Evolutionary Origins and Diversification of the Mycorrhizal Mutualists.</title>
        <authorList>
            <consortium name="DOE Joint Genome Institute"/>
            <consortium name="Mycorrhizal Genomics Consortium"/>
            <person name="Kohler A."/>
            <person name="Kuo A."/>
            <person name="Nagy L.G."/>
            <person name="Floudas D."/>
            <person name="Copeland A."/>
            <person name="Barry K.W."/>
            <person name="Cichocki N."/>
            <person name="Veneault-Fourrey C."/>
            <person name="LaButti K."/>
            <person name="Lindquist E.A."/>
            <person name="Lipzen A."/>
            <person name="Lundell T."/>
            <person name="Morin E."/>
            <person name="Murat C."/>
            <person name="Riley R."/>
            <person name="Ohm R."/>
            <person name="Sun H."/>
            <person name="Tunlid A."/>
            <person name="Henrissat B."/>
            <person name="Grigoriev I.V."/>
            <person name="Hibbett D.S."/>
            <person name="Martin F."/>
        </authorList>
    </citation>
    <scope>NUCLEOTIDE SEQUENCE [LARGE SCALE GENOMIC DNA]</scope>
    <source>
        <strain evidence="3 4">SS14</strain>
    </source>
</reference>
<dbReference type="Pfam" id="PF20151">
    <property type="entry name" value="DUF6533"/>
    <property type="match status" value="1"/>
</dbReference>
<dbReference type="AlphaFoldDB" id="A0A0C9US54"/>
<evidence type="ECO:0000313" key="3">
    <source>
        <dbReference type="EMBL" id="KIJ37644.1"/>
    </source>
</evidence>
<keyword evidence="1" id="KW-0472">Membrane</keyword>
<dbReference type="OrthoDB" id="3251775at2759"/>
<dbReference type="Proteomes" id="UP000054279">
    <property type="component" value="Unassembled WGS sequence"/>
</dbReference>
<gene>
    <name evidence="3" type="ORF">M422DRAFT_259734</name>
</gene>
<feature type="transmembrane region" description="Helical" evidence="1">
    <location>
        <begin position="20"/>
        <end position="38"/>
    </location>
</feature>
<accession>A0A0C9US54</accession>
<evidence type="ECO:0000259" key="2">
    <source>
        <dbReference type="Pfam" id="PF20151"/>
    </source>
</evidence>
<keyword evidence="4" id="KW-1185">Reference proteome</keyword>
<keyword evidence="1" id="KW-1133">Transmembrane helix</keyword>
<evidence type="ECO:0000313" key="4">
    <source>
        <dbReference type="Proteomes" id="UP000054279"/>
    </source>
</evidence>
<dbReference type="EMBL" id="KN837167">
    <property type="protein sequence ID" value="KIJ37644.1"/>
    <property type="molecule type" value="Genomic_DNA"/>
</dbReference>
<dbReference type="HOGENOM" id="CLU_187067_0_0_1"/>
<keyword evidence="1" id="KW-0812">Transmembrane</keyword>
<feature type="transmembrane region" description="Helical" evidence="1">
    <location>
        <begin position="50"/>
        <end position="72"/>
    </location>
</feature>
<dbReference type="InterPro" id="IPR045340">
    <property type="entry name" value="DUF6533"/>
</dbReference>
<feature type="domain" description="DUF6533" evidence="2">
    <location>
        <begin position="21"/>
        <end position="65"/>
    </location>
</feature>
<name>A0A0C9US54_SPHS4</name>
<evidence type="ECO:0000256" key="1">
    <source>
        <dbReference type="SAM" id="Phobius"/>
    </source>
</evidence>
<proteinExistence type="predicted"/>
<sequence length="92" mass="10380">MDTVSIAELTQEGFYLSVHNYADMAALALIVYDILLTFDDEVTLIWRKKFGLGSILYLLARYCLIAFISIGYCYDIINYEGISSLKVNAVIP</sequence>